<evidence type="ECO:0000313" key="1">
    <source>
        <dbReference type="EMBL" id="VDK32649.1"/>
    </source>
</evidence>
<dbReference type="OrthoDB" id="5954824at2759"/>
<keyword evidence="2" id="KW-1185">Reference proteome</keyword>
<dbReference type="WBParaSite" id="TASK_0000396701-mRNA-1">
    <property type="protein sequence ID" value="TASK_0000396701-mRNA-1"/>
    <property type="gene ID" value="TASK_0000396701"/>
</dbReference>
<evidence type="ECO:0000313" key="2">
    <source>
        <dbReference type="Proteomes" id="UP000282613"/>
    </source>
</evidence>
<dbReference type="Pfam" id="PF10274">
    <property type="entry name" value="ParcG"/>
    <property type="match status" value="1"/>
</dbReference>
<reference evidence="3" key="1">
    <citation type="submission" date="2017-02" db="UniProtKB">
        <authorList>
            <consortium name="WormBaseParasite"/>
        </authorList>
    </citation>
    <scope>IDENTIFICATION</scope>
</reference>
<dbReference type="GO" id="GO:0051879">
    <property type="term" value="F:Hsp90 protein binding"/>
    <property type="evidence" value="ECO:0007669"/>
    <property type="project" value="TreeGrafter"/>
</dbReference>
<dbReference type="EMBL" id="UYRS01018321">
    <property type="protein sequence ID" value="VDK32649.1"/>
    <property type="molecule type" value="Genomic_DNA"/>
</dbReference>
<name>A0A0R3W2D4_TAEAS</name>
<dbReference type="STRING" id="60517.A0A0R3W2D4"/>
<reference evidence="1 2" key="2">
    <citation type="submission" date="2018-11" db="EMBL/GenBank/DDBJ databases">
        <authorList>
            <consortium name="Pathogen Informatics"/>
        </authorList>
    </citation>
    <scope>NUCLEOTIDE SEQUENCE [LARGE SCALE GENOMIC DNA]</scope>
</reference>
<dbReference type="InterPro" id="IPR019399">
    <property type="entry name" value="Parkin_co-regulated_protein"/>
</dbReference>
<dbReference type="AlphaFoldDB" id="A0A0R3W2D4"/>
<evidence type="ECO:0000313" key="3">
    <source>
        <dbReference type="WBParaSite" id="TASK_0000396701-mRNA-1"/>
    </source>
</evidence>
<dbReference type="GO" id="GO:0030544">
    <property type="term" value="F:Hsp70 protein binding"/>
    <property type="evidence" value="ECO:0007669"/>
    <property type="project" value="TreeGrafter"/>
</dbReference>
<organism evidence="3">
    <name type="scientific">Taenia asiatica</name>
    <name type="common">Asian tapeworm</name>
    <dbReference type="NCBI Taxonomy" id="60517"/>
    <lineage>
        <taxon>Eukaryota</taxon>
        <taxon>Metazoa</taxon>
        <taxon>Spiralia</taxon>
        <taxon>Lophotrochozoa</taxon>
        <taxon>Platyhelminthes</taxon>
        <taxon>Cestoda</taxon>
        <taxon>Eucestoda</taxon>
        <taxon>Cyclophyllidea</taxon>
        <taxon>Taeniidae</taxon>
        <taxon>Taenia</taxon>
    </lineage>
</organism>
<proteinExistence type="predicted"/>
<protein>
    <submittedName>
        <fullName evidence="3">Parkin coregulated gene protein</fullName>
    </submittedName>
</protein>
<dbReference type="PANTHER" id="PTHR21207:SF2">
    <property type="entry name" value="PARKIN COREGULATED GENE PROTEIN"/>
    <property type="match status" value="1"/>
</dbReference>
<dbReference type="PANTHER" id="PTHR21207">
    <property type="entry name" value="PARKIN COREGULATED GENE PROTEIN PARK2 COREGULATED"/>
    <property type="match status" value="1"/>
</dbReference>
<accession>A0A0R3W2D4</accession>
<dbReference type="Proteomes" id="UP000282613">
    <property type="component" value="Unassembled WGS sequence"/>
</dbReference>
<sequence length="297" mass="34387">MRCFTPTGKIYRRVTCSPKRPPLSLCETLREAEEARRRLDPCECKEDKCGIQPRRIPLLGIEDPPSEKSKRAFGMQAEQGIWDIGKPLSSRVQLPLKRSRFRVRYEKGLYPFRLDYSADIFIERISWCVDIEQYDIADLLKDTLEAQSDDAHWAHVGHLVYMDLLKHLSPVKLASALPSFSIEFRKMMRRNNEIIARRLMKMLKELALVVTSIGPELAFYAHDLFNLCNQWLERYKEVGDRIVYEQKKNVHLNDLTDELHAIFEVVSGAEHDYAVAGMKLAIPTYRIPEKVANPPGK</sequence>
<gene>
    <name evidence="1" type="ORF">TASK_LOCUS3968</name>
</gene>